<name>A0A7X0UCE0_9BURK</name>
<keyword evidence="2" id="KW-1185">Reference proteome</keyword>
<evidence type="ECO:0000313" key="1">
    <source>
        <dbReference type="EMBL" id="MBB6562919.1"/>
    </source>
</evidence>
<reference evidence="1 2" key="1">
    <citation type="submission" date="2020-08" db="EMBL/GenBank/DDBJ databases">
        <title>Functional genomics of gut bacteria from endangered species of beetles.</title>
        <authorList>
            <person name="Carlos-Shanley C."/>
        </authorList>
    </citation>
    <scope>NUCLEOTIDE SEQUENCE [LARGE SCALE GENOMIC DNA]</scope>
    <source>
        <strain evidence="1 2">S00198</strain>
    </source>
</reference>
<dbReference type="AlphaFoldDB" id="A0A7X0UCE0"/>
<protein>
    <submittedName>
        <fullName evidence="1">Type III secretion protein X</fullName>
    </submittedName>
</protein>
<sequence>MSNVSLGHLAFDRGIDSITYARQEGLQALPEREEAPPPDLGTRPQVETLLSLLTLDDALESAIRPQLENRDLMVPARFRQALEDALARLTDAAEQAQPAAAGGDNAGEGARVLNRAVRLLKEECGLRDLLQMYRSALYQG</sequence>
<comment type="caution">
    <text evidence="1">The sequence shown here is derived from an EMBL/GenBank/DDBJ whole genome shotgun (WGS) entry which is preliminary data.</text>
</comment>
<dbReference type="EMBL" id="JACHLK010000015">
    <property type="protein sequence ID" value="MBB6562919.1"/>
    <property type="molecule type" value="Genomic_DNA"/>
</dbReference>
<evidence type="ECO:0000313" key="2">
    <source>
        <dbReference type="Proteomes" id="UP000575083"/>
    </source>
</evidence>
<proteinExistence type="predicted"/>
<gene>
    <name evidence="1" type="ORF">HNP48_005636</name>
</gene>
<dbReference type="InterPro" id="IPR012672">
    <property type="entry name" value="T3SS_YscX"/>
</dbReference>
<organism evidence="1 2">
    <name type="scientific">Acidovorax soli</name>
    <dbReference type="NCBI Taxonomy" id="592050"/>
    <lineage>
        <taxon>Bacteria</taxon>
        <taxon>Pseudomonadati</taxon>
        <taxon>Pseudomonadota</taxon>
        <taxon>Betaproteobacteria</taxon>
        <taxon>Burkholderiales</taxon>
        <taxon>Comamonadaceae</taxon>
        <taxon>Acidovorax</taxon>
    </lineage>
</organism>
<dbReference type="Pfam" id="PF09474">
    <property type="entry name" value="Type_III_YscX"/>
    <property type="match status" value="1"/>
</dbReference>
<dbReference type="RefSeq" id="WP_184863387.1">
    <property type="nucleotide sequence ID" value="NZ_JACHLK010000015.1"/>
</dbReference>
<accession>A0A7X0UCE0</accession>
<dbReference type="Proteomes" id="UP000575083">
    <property type="component" value="Unassembled WGS sequence"/>
</dbReference>